<dbReference type="Proteomes" id="UP001551658">
    <property type="component" value="Unassembled WGS sequence"/>
</dbReference>
<dbReference type="EMBL" id="JBFAIH010000006">
    <property type="protein sequence ID" value="MEV0363686.1"/>
    <property type="molecule type" value="Genomic_DNA"/>
</dbReference>
<dbReference type="InterPro" id="IPR000835">
    <property type="entry name" value="HTH_MarR-typ"/>
</dbReference>
<dbReference type="Pfam" id="PF12802">
    <property type="entry name" value="MarR_2"/>
    <property type="match status" value="1"/>
</dbReference>
<dbReference type="PANTHER" id="PTHR33164">
    <property type="entry name" value="TRANSCRIPTIONAL REGULATOR, MARR FAMILY"/>
    <property type="match status" value="1"/>
</dbReference>
<protein>
    <submittedName>
        <fullName evidence="2">MarR family transcriptional regulator</fullName>
    </submittedName>
</protein>
<gene>
    <name evidence="2" type="ORF">AB0H72_13370</name>
</gene>
<keyword evidence="3" id="KW-1185">Reference proteome</keyword>
<sequence length="161" mass="17505">MSIPDSADDTVRELLLLMPRLVGRAKRMRPPVELQSFDLAPRHLSLLSLLLLDGPQTVSQLADRLGVAPTTVSLIVSDLSRKGVLVRREDDTDRRRRIIDIGPASRPPISEWLSPGAHAWRTALAPLTPAQRRLVVDTLLAYEAAVAAATGEPANDPAPSK</sequence>
<dbReference type="InterPro" id="IPR039422">
    <property type="entry name" value="MarR/SlyA-like"/>
</dbReference>
<name>A0ABV3F7K5_9NOCA</name>
<evidence type="ECO:0000313" key="2">
    <source>
        <dbReference type="EMBL" id="MEV0363686.1"/>
    </source>
</evidence>
<organism evidence="2 3">
    <name type="scientific">Nocardia fusca</name>
    <dbReference type="NCBI Taxonomy" id="941183"/>
    <lineage>
        <taxon>Bacteria</taxon>
        <taxon>Bacillati</taxon>
        <taxon>Actinomycetota</taxon>
        <taxon>Actinomycetes</taxon>
        <taxon>Mycobacteriales</taxon>
        <taxon>Nocardiaceae</taxon>
        <taxon>Nocardia</taxon>
    </lineage>
</organism>
<reference evidence="2 3" key="1">
    <citation type="submission" date="2024-06" db="EMBL/GenBank/DDBJ databases">
        <title>The Natural Products Discovery Center: Release of the First 8490 Sequenced Strains for Exploring Actinobacteria Biosynthetic Diversity.</title>
        <authorList>
            <person name="Kalkreuter E."/>
            <person name="Kautsar S.A."/>
            <person name="Yang D."/>
            <person name="Bader C.D."/>
            <person name="Teijaro C.N."/>
            <person name="Fluegel L."/>
            <person name="Davis C.M."/>
            <person name="Simpson J.R."/>
            <person name="Lauterbach L."/>
            <person name="Steele A.D."/>
            <person name="Gui C."/>
            <person name="Meng S."/>
            <person name="Li G."/>
            <person name="Viehrig K."/>
            <person name="Ye F."/>
            <person name="Su P."/>
            <person name="Kiefer A.F."/>
            <person name="Nichols A."/>
            <person name="Cepeda A.J."/>
            <person name="Yan W."/>
            <person name="Fan B."/>
            <person name="Jiang Y."/>
            <person name="Adhikari A."/>
            <person name="Zheng C.-J."/>
            <person name="Schuster L."/>
            <person name="Cowan T.M."/>
            <person name="Smanski M.J."/>
            <person name="Chevrette M.G."/>
            <person name="De Carvalho L.P.S."/>
            <person name="Shen B."/>
        </authorList>
    </citation>
    <scope>NUCLEOTIDE SEQUENCE [LARGE SCALE GENOMIC DNA]</scope>
    <source>
        <strain evidence="2 3">NPDC050671</strain>
    </source>
</reference>
<accession>A0ABV3F7K5</accession>
<comment type="caution">
    <text evidence="2">The sequence shown here is derived from an EMBL/GenBank/DDBJ whole genome shotgun (WGS) entry which is preliminary data.</text>
</comment>
<proteinExistence type="predicted"/>
<evidence type="ECO:0000259" key="1">
    <source>
        <dbReference type="PROSITE" id="PS50995"/>
    </source>
</evidence>
<dbReference type="InterPro" id="IPR036388">
    <property type="entry name" value="WH-like_DNA-bd_sf"/>
</dbReference>
<dbReference type="SMART" id="SM00347">
    <property type="entry name" value="HTH_MARR"/>
    <property type="match status" value="1"/>
</dbReference>
<evidence type="ECO:0000313" key="3">
    <source>
        <dbReference type="Proteomes" id="UP001551658"/>
    </source>
</evidence>
<feature type="domain" description="HTH marR-type" evidence="1">
    <location>
        <begin position="7"/>
        <end position="144"/>
    </location>
</feature>
<dbReference type="PROSITE" id="PS50995">
    <property type="entry name" value="HTH_MARR_2"/>
    <property type="match status" value="1"/>
</dbReference>
<dbReference type="InterPro" id="IPR036390">
    <property type="entry name" value="WH_DNA-bd_sf"/>
</dbReference>
<dbReference type="Gene3D" id="1.10.10.10">
    <property type="entry name" value="Winged helix-like DNA-binding domain superfamily/Winged helix DNA-binding domain"/>
    <property type="match status" value="1"/>
</dbReference>
<dbReference type="RefSeq" id="WP_357978129.1">
    <property type="nucleotide sequence ID" value="NZ_JBFAIH010000006.1"/>
</dbReference>
<dbReference type="SUPFAM" id="SSF46785">
    <property type="entry name" value="Winged helix' DNA-binding domain"/>
    <property type="match status" value="1"/>
</dbReference>
<dbReference type="PANTHER" id="PTHR33164:SF57">
    <property type="entry name" value="MARR-FAMILY TRANSCRIPTIONAL REGULATOR"/>
    <property type="match status" value="1"/>
</dbReference>